<sequence length="54" mass="6004">MSHRDLKHQIAKVTPSVDHSQHGIKLKGSTNIHQTMPISPEGSRTKSDMPKNES</sequence>
<evidence type="ECO:0000313" key="3">
    <source>
        <dbReference type="Proteomes" id="UP000295565"/>
    </source>
</evidence>
<organism evidence="2 3">
    <name type="scientific">Celerinatantimonas diazotrophica</name>
    <dbReference type="NCBI Taxonomy" id="412034"/>
    <lineage>
        <taxon>Bacteria</taxon>
        <taxon>Pseudomonadati</taxon>
        <taxon>Pseudomonadota</taxon>
        <taxon>Gammaproteobacteria</taxon>
        <taxon>Celerinatantimonadaceae</taxon>
        <taxon>Celerinatantimonas</taxon>
    </lineage>
</organism>
<evidence type="ECO:0000313" key="2">
    <source>
        <dbReference type="EMBL" id="TCK47449.1"/>
    </source>
</evidence>
<accession>A0A4R1JBC7</accession>
<dbReference type="Proteomes" id="UP000295565">
    <property type="component" value="Unassembled WGS sequence"/>
</dbReference>
<proteinExistence type="predicted"/>
<feature type="compositionally biased region" description="Basic residues" evidence="1">
    <location>
        <begin position="1"/>
        <end position="10"/>
    </location>
</feature>
<dbReference type="AlphaFoldDB" id="A0A4R1JBC7"/>
<feature type="compositionally biased region" description="Basic and acidic residues" evidence="1">
    <location>
        <begin position="43"/>
        <end position="54"/>
    </location>
</feature>
<dbReference type="RefSeq" id="WP_165872748.1">
    <property type="nucleotide sequence ID" value="NZ_OU594967.1"/>
</dbReference>
<gene>
    <name evidence="2" type="ORF">EV690_2473</name>
</gene>
<protein>
    <submittedName>
        <fullName evidence="2">Uncharacterized protein</fullName>
    </submittedName>
</protein>
<keyword evidence="3" id="KW-1185">Reference proteome</keyword>
<reference evidence="2 3" key="1">
    <citation type="submission" date="2019-03" db="EMBL/GenBank/DDBJ databases">
        <title>Genomic Encyclopedia of Type Strains, Phase IV (KMG-IV): sequencing the most valuable type-strain genomes for metagenomic binning, comparative biology and taxonomic classification.</title>
        <authorList>
            <person name="Goeker M."/>
        </authorList>
    </citation>
    <scope>NUCLEOTIDE SEQUENCE [LARGE SCALE GENOMIC DNA]</scope>
    <source>
        <strain evidence="2 3">DSM 18577</strain>
    </source>
</reference>
<name>A0A4R1JBC7_9GAMM</name>
<evidence type="ECO:0000256" key="1">
    <source>
        <dbReference type="SAM" id="MobiDB-lite"/>
    </source>
</evidence>
<feature type="region of interest" description="Disordered" evidence="1">
    <location>
        <begin position="1"/>
        <end position="54"/>
    </location>
</feature>
<feature type="compositionally biased region" description="Polar residues" evidence="1">
    <location>
        <begin position="28"/>
        <end position="37"/>
    </location>
</feature>
<dbReference type="EMBL" id="SMGD01000014">
    <property type="protein sequence ID" value="TCK47449.1"/>
    <property type="molecule type" value="Genomic_DNA"/>
</dbReference>
<comment type="caution">
    <text evidence="2">The sequence shown here is derived from an EMBL/GenBank/DDBJ whole genome shotgun (WGS) entry which is preliminary data.</text>
</comment>